<dbReference type="GO" id="GO:0003677">
    <property type="term" value="F:DNA binding"/>
    <property type="evidence" value="ECO:0007669"/>
    <property type="project" value="UniProtKB-KW"/>
</dbReference>
<dbReference type="Gene3D" id="1.10.10.10">
    <property type="entry name" value="Winged helix-like DNA-binding domain superfamily/Winged helix DNA-binding domain"/>
    <property type="match status" value="1"/>
</dbReference>
<dbReference type="EMBL" id="RJJG01000001">
    <property type="protein sequence ID" value="RNI10840.1"/>
    <property type="molecule type" value="Genomic_DNA"/>
</dbReference>
<gene>
    <name evidence="1" type="ORF">BHR79_01520</name>
    <name evidence="2" type="ORF">EFE40_01270</name>
    <name evidence="3" type="ORF">SAMN04515625_0126</name>
</gene>
<dbReference type="STRING" id="2177.BHR79_01520"/>
<evidence type="ECO:0000313" key="5">
    <source>
        <dbReference type="Proteomes" id="UP000198669"/>
    </source>
</evidence>
<dbReference type="GeneID" id="30582394"/>
<dbReference type="EMBL" id="FNMU01000001">
    <property type="protein sequence ID" value="SDW01402.1"/>
    <property type="molecule type" value="Genomic_DNA"/>
</dbReference>
<dbReference type="KEGG" id="mhaz:BHR79_01520"/>
<proteinExistence type="predicted"/>
<reference evidence="2 6" key="3">
    <citation type="submission" date="2018-10" db="EMBL/GenBank/DDBJ databases">
        <title>Cultivation of a novel Methanohalophilus strain from Kebrit Deep of the Red Sea and a genomic comparison of members of the genus Methanohalophilus.</title>
        <authorList>
            <person name="Guan Y."/>
            <person name="Ngugi D.K."/>
            <person name="Stingl U."/>
        </authorList>
    </citation>
    <scope>NUCLEOTIDE SEQUENCE [LARGE SCALE GENOMIC DNA]</scope>
    <source>
        <strain evidence="2 6">DSM 3094</strain>
    </source>
</reference>
<keyword evidence="3" id="KW-0238">DNA-binding</keyword>
<dbReference type="AlphaFoldDB" id="A0A1L3Q0K2"/>
<keyword evidence="4" id="KW-1185">Reference proteome</keyword>
<dbReference type="OrthoDB" id="136394at2157"/>
<evidence type="ECO:0000313" key="6">
    <source>
        <dbReference type="Proteomes" id="UP000267921"/>
    </source>
</evidence>
<dbReference type="CDD" id="cd00090">
    <property type="entry name" value="HTH_ARSR"/>
    <property type="match status" value="1"/>
</dbReference>
<dbReference type="InterPro" id="IPR011991">
    <property type="entry name" value="ArsR-like_HTH"/>
</dbReference>
<name>A0A1L3Q0K2_9EURY</name>
<protein>
    <submittedName>
        <fullName evidence="3">Winged helix-turn-helix DNA-binding</fullName>
    </submittedName>
    <submittedName>
        <fullName evidence="2">Winged helix-turn-helix transcriptional regulator</fullName>
    </submittedName>
</protein>
<evidence type="ECO:0000313" key="1">
    <source>
        <dbReference type="EMBL" id="APH38291.1"/>
    </source>
</evidence>
<accession>A0A1L3Q0K2</accession>
<dbReference type="Proteomes" id="UP000198669">
    <property type="component" value="Unassembled WGS sequence"/>
</dbReference>
<dbReference type="RefSeq" id="WP_072560557.1">
    <property type="nucleotide sequence ID" value="NZ_CP017921.1"/>
</dbReference>
<dbReference type="Proteomes" id="UP000267921">
    <property type="component" value="Unassembled WGS sequence"/>
</dbReference>
<reference evidence="1 4" key="1">
    <citation type="submission" date="2016-10" db="EMBL/GenBank/DDBJ databases">
        <title>Methanohalophilus halophilus.</title>
        <authorList>
            <person name="L'haridon S."/>
        </authorList>
    </citation>
    <scope>NUCLEOTIDE SEQUENCE [LARGE SCALE GENOMIC DNA]</scope>
    <source>
        <strain evidence="1 4">Z-7982</strain>
    </source>
</reference>
<dbReference type="SUPFAM" id="SSF46785">
    <property type="entry name" value="Winged helix' DNA-binding domain"/>
    <property type="match status" value="1"/>
</dbReference>
<reference evidence="3 5" key="2">
    <citation type="submission" date="2016-10" db="EMBL/GenBank/DDBJ databases">
        <authorList>
            <person name="de Groot N.N."/>
        </authorList>
    </citation>
    <scope>NUCLEOTIDE SEQUENCE [LARGE SCALE GENOMIC DNA]</scope>
    <source>
        <strain evidence="3 5">Z-7982</strain>
    </source>
</reference>
<organism evidence="1 4">
    <name type="scientific">Methanohalophilus halophilus</name>
    <dbReference type="NCBI Taxonomy" id="2177"/>
    <lineage>
        <taxon>Archaea</taxon>
        <taxon>Methanobacteriati</taxon>
        <taxon>Methanobacteriota</taxon>
        <taxon>Stenosarchaea group</taxon>
        <taxon>Methanomicrobia</taxon>
        <taxon>Methanosarcinales</taxon>
        <taxon>Methanosarcinaceae</taxon>
        <taxon>Methanohalophilus</taxon>
    </lineage>
</organism>
<dbReference type="EMBL" id="CP017921">
    <property type="protein sequence ID" value="APH38291.1"/>
    <property type="molecule type" value="Genomic_DNA"/>
</dbReference>
<evidence type="ECO:0000313" key="4">
    <source>
        <dbReference type="Proteomes" id="UP000186879"/>
    </source>
</evidence>
<dbReference type="Pfam" id="PF13412">
    <property type="entry name" value="HTH_24"/>
    <property type="match status" value="1"/>
</dbReference>
<dbReference type="Proteomes" id="UP000186879">
    <property type="component" value="Chromosome"/>
</dbReference>
<sequence>MSRQIILVNLEKPREKDPEKDLHWLCDSFGLSSGRDIENTANQVVMTLLDNIAENERVSSEMIAEALGINLSRVNHHVRNLVKAGLVYREKRLLYLRGGSLKAAVHEMRKDSERMFDELEAIASEIDRQKGIRNR</sequence>
<evidence type="ECO:0000313" key="3">
    <source>
        <dbReference type="EMBL" id="SDW01402.1"/>
    </source>
</evidence>
<evidence type="ECO:0000313" key="2">
    <source>
        <dbReference type="EMBL" id="RNI10840.1"/>
    </source>
</evidence>
<dbReference type="InterPro" id="IPR036390">
    <property type="entry name" value="WH_DNA-bd_sf"/>
</dbReference>
<dbReference type="InterPro" id="IPR036388">
    <property type="entry name" value="WH-like_DNA-bd_sf"/>
</dbReference>